<protein>
    <recommendedName>
        <fullName evidence="3">Clp R domain-containing protein</fullName>
    </recommendedName>
</protein>
<name>A0ABP6LQG9_9ACTN</name>
<evidence type="ECO:0000256" key="2">
    <source>
        <dbReference type="SAM" id="MobiDB-lite"/>
    </source>
</evidence>
<comment type="caution">
    <text evidence="4">The sequence shown here is derived from an EMBL/GenBank/DDBJ whole genome shotgun (WGS) entry which is preliminary data.</text>
</comment>
<evidence type="ECO:0000259" key="3">
    <source>
        <dbReference type="PROSITE" id="PS51903"/>
    </source>
</evidence>
<dbReference type="InterPro" id="IPR004176">
    <property type="entry name" value="Clp_R_N"/>
</dbReference>
<dbReference type="Proteomes" id="UP001501035">
    <property type="component" value="Unassembled WGS sequence"/>
</dbReference>
<dbReference type="EMBL" id="BAAAVS010000060">
    <property type="protein sequence ID" value="GAA3049323.1"/>
    <property type="molecule type" value="Genomic_DNA"/>
</dbReference>
<proteinExistence type="predicted"/>
<sequence>MFGSRLNRDGRMVFPFAIAEAQDLGHESLAPEHLILGVLCNARDPLIGVFAEHGITLEAAREAVRGAAGADGRPSSEQDRYAEDRDALKLLGIDLDTVRAAVQKNFGDDLTAGWGRRADRRGHSHRGHRGHRGRRGGSPEFAGCRPGMDPRDGERSGGRGPWRGGDEQPWSDGPGSETVGPGDGPWDYGRGRRGPRGHGGRARFALTTKRALADAVRMADDDGGGAVSTAHIVAAVLDVDRPVVAAIIALAPDADALRRAVTDVTSADATT</sequence>
<dbReference type="Gene3D" id="1.10.1780.10">
    <property type="entry name" value="Clp, N-terminal domain"/>
    <property type="match status" value="2"/>
</dbReference>
<dbReference type="InterPro" id="IPR036628">
    <property type="entry name" value="Clp_N_dom_sf"/>
</dbReference>
<reference evidence="5" key="1">
    <citation type="journal article" date="2019" name="Int. J. Syst. Evol. Microbiol.">
        <title>The Global Catalogue of Microorganisms (GCM) 10K type strain sequencing project: providing services to taxonomists for standard genome sequencing and annotation.</title>
        <authorList>
            <consortium name="The Broad Institute Genomics Platform"/>
            <consortium name="The Broad Institute Genome Sequencing Center for Infectious Disease"/>
            <person name="Wu L."/>
            <person name="Ma J."/>
        </authorList>
    </citation>
    <scope>NUCLEOTIDE SEQUENCE [LARGE SCALE GENOMIC DNA]</scope>
    <source>
        <strain evidence="5">JCM 14234</strain>
    </source>
</reference>
<feature type="region of interest" description="Disordered" evidence="2">
    <location>
        <begin position="112"/>
        <end position="201"/>
    </location>
</feature>
<dbReference type="RefSeq" id="WP_290706342.1">
    <property type="nucleotide sequence ID" value="NZ_BAAAVS010000060.1"/>
</dbReference>
<evidence type="ECO:0000256" key="1">
    <source>
        <dbReference type="PROSITE-ProRule" id="PRU01251"/>
    </source>
</evidence>
<keyword evidence="1" id="KW-0677">Repeat</keyword>
<feature type="domain" description="Clp R" evidence="3">
    <location>
        <begin position="1"/>
        <end position="70"/>
    </location>
</feature>
<organism evidence="4 5">
    <name type="scientific">Gordonia defluvii</name>
    <dbReference type="NCBI Taxonomy" id="283718"/>
    <lineage>
        <taxon>Bacteria</taxon>
        <taxon>Bacillati</taxon>
        <taxon>Actinomycetota</taxon>
        <taxon>Actinomycetes</taxon>
        <taxon>Mycobacteriales</taxon>
        <taxon>Gordoniaceae</taxon>
        <taxon>Gordonia</taxon>
    </lineage>
</organism>
<feature type="compositionally biased region" description="Basic and acidic residues" evidence="2">
    <location>
        <begin position="148"/>
        <end position="157"/>
    </location>
</feature>
<dbReference type="PROSITE" id="PS51903">
    <property type="entry name" value="CLP_R"/>
    <property type="match status" value="1"/>
</dbReference>
<feature type="compositionally biased region" description="Basic residues" evidence="2">
    <location>
        <begin position="118"/>
        <end position="135"/>
    </location>
</feature>
<feature type="compositionally biased region" description="Basic residues" evidence="2">
    <location>
        <begin position="191"/>
        <end position="201"/>
    </location>
</feature>
<dbReference type="SUPFAM" id="SSF81923">
    <property type="entry name" value="Double Clp-N motif"/>
    <property type="match status" value="1"/>
</dbReference>
<gene>
    <name evidence="4" type="ORF">GCM10010528_30600</name>
</gene>
<evidence type="ECO:0000313" key="5">
    <source>
        <dbReference type="Proteomes" id="UP001501035"/>
    </source>
</evidence>
<keyword evidence="5" id="KW-1185">Reference proteome</keyword>
<evidence type="ECO:0000313" key="4">
    <source>
        <dbReference type="EMBL" id="GAA3049323.1"/>
    </source>
</evidence>
<accession>A0ABP6LQG9</accession>